<dbReference type="PRINTS" id="PR01805">
    <property type="entry name" value="VACJLIPOPROT"/>
</dbReference>
<proteinExistence type="inferred from homology"/>
<dbReference type="GO" id="GO:0016020">
    <property type="term" value="C:membrane"/>
    <property type="evidence" value="ECO:0007669"/>
    <property type="project" value="InterPro"/>
</dbReference>
<dbReference type="InterPro" id="IPR007428">
    <property type="entry name" value="MlaA"/>
</dbReference>
<gene>
    <name evidence="3" type="ORF">EPV75_00455</name>
</gene>
<dbReference type="Proteomes" id="UP000285478">
    <property type="component" value="Chromosome"/>
</dbReference>
<comment type="similarity">
    <text evidence="1">Belongs to the MlaA family.</text>
</comment>
<accession>A0A451G463</accession>
<evidence type="ECO:0000313" key="3">
    <source>
        <dbReference type="EMBL" id="QAB14249.1"/>
    </source>
</evidence>
<dbReference type="PANTHER" id="PTHR30035:SF3">
    <property type="entry name" value="INTERMEMBRANE PHOSPHOLIPID TRANSPORT SYSTEM LIPOPROTEIN MLAA"/>
    <property type="match status" value="1"/>
</dbReference>
<dbReference type="GO" id="GO:0120010">
    <property type="term" value="P:intermembrane phospholipid transfer"/>
    <property type="evidence" value="ECO:0007669"/>
    <property type="project" value="TreeGrafter"/>
</dbReference>
<evidence type="ECO:0000256" key="2">
    <source>
        <dbReference type="ARBA" id="ARBA00022729"/>
    </source>
</evidence>
<name>A0A451G463_9GAMM</name>
<keyword evidence="4" id="KW-1185">Reference proteome</keyword>
<dbReference type="AlphaFoldDB" id="A0A451G463"/>
<sequence length="239" mass="27118">MTVTIQADDDILKDYEFPTQPAMNTQDPYENYNRAVYQFNMAFNDAIGEPVAGAYNRYVPSPARTGIGNFFRNLKEPLNTVNAFFQGNVEAGLTSFMRLAINSTFGLFGILDIATPAGLTYEKEDLGQTLYKWGVWSEASFFMVPILGPYTTRELVGGGIDAVYNPTYPYLIETDDVGRIMLFLGEKFVDYTQVVTLMGEVRSQPDPYIFMRESYMQYRMNLIYNGNPPAPNLDDFNFE</sequence>
<evidence type="ECO:0000256" key="1">
    <source>
        <dbReference type="ARBA" id="ARBA00010634"/>
    </source>
</evidence>
<dbReference type="KEGG" id="htr:EPV75_00455"/>
<reference evidence="3 4" key="1">
    <citation type="journal article" date="2018" name="Environ. Microbiol.">
        <title>Genomes of ubiquitous marine and hypersaline Hydrogenovibrio, Thiomicrorhabdus and Thiomicrospira spp. encode a diversity of mechanisms to sustain chemolithoautotrophy in heterogeneous environments.</title>
        <authorList>
            <person name="Scott K.M."/>
            <person name="Williams J."/>
            <person name="Porter C.M.B."/>
            <person name="Russel S."/>
            <person name="Harmer T.L."/>
            <person name="Paul J.H."/>
            <person name="Antonen K.M."/>
            <person name="Bridges M.K."/>
            <person name="Camper G.J."/>
            <person name="Campla C.K."/>
            <person name="Casella L.G."/>
            <person name="Chase E."/>
            <person name="Conrad J.W."/>
            <person name="Cruz M.C."/>
            <person name="Dunlap D.S."/>
            <person name="Duran L."/>
            <person name="Fahsbender E.M."/>
            <person name="Goldsmith D.B."/>
            <person name="Keeley R.F."/>
            <person name="Kondoff M.R."/>
            <person name="Kussy B.I."/>
            <person name="Lane M.K."/>
            <person name="Lawler S."/>
            <person name="Leigh B.A."/>
            <person name="Lewis C."/>
            <person name="Lostal L.M."/>
            <person name="Marking D."/>
            <person name="Mancera P.A."/>
            <person name="McClenthan E.C."/>
            <person name="McIntyre E.A."/>
            <person name="Mine J.A."/>
            <person name="Modi S."/>
            <person name="Moore B.D."/>
            <person name="Morgan W.A."/>
            <person name="Nelson K.M."/>
            <person name="Nguyen K.N."/>
            <person name="Ogburn N."/>
            <person name="Parrino D.G."/>
            <person name="Pedapudi A.D."/>
            <person name="Pelham R.P."/>
            <person name="Preece A.M."/>
            <person name="Rampersad E.A."/>
            <person name="Richardson J.C."/>
            <person name="Rodgers C.M."/>
            <person name="Schaffer B.L."/>
            <person name="Sheridan N.E."/>
            <person name="Solone M.R."/>
            <person name="Staley Z.R."/>
            <person name="Tabuchi M."/>
            <person name="Waide R.J."/>
            <person name="Wanjugi P.W."/>
            <person name="Young S."/>
            <person name="Clum A."/>
            <person name="Daum C."/>
            <person name="Huntemann M."/>
            <person name="Ivanova N."/>
            <person name="Kyrpides N."/>
            <person name="Mikhailova N."/>
            <person name="Palaniappan K."/>
            <person name="Pillay M."/>
            <person name="Reddy T.B.K."/>
            <person name="Shapiro N."/>
            <person name="Stamatis D."/>
            <person name="Varghese N."/>
            <person name="Woyke T."/>
            <person name="Boden R."/>
            <person name="Freyermuth S.K."/>
            <person name="Kerfeld C.A."/>
        </authorList>
    </citation>
    <scope>NUCLEOTIDE SEQUENCE [LARGE SCALE GENOMIC DNA]</scope>
    <source>
        <strain evidence="3 4">JR-2</strain>
    </source>
</reference>
<organism evidence="3 4">
    <name type="scientific">Hydrogenovibrio thermophilus</name>
    <dbReference type="NCBI Taxonomy" id="265883"/>
    <lineage>
        <taxon>Bacteria</taxon>
        <taxon>Pseudomonadati</taxon>
        <taxon>Pseudomonadota</taxon>
        <taxon>Gammaproteobacteria</taxon>
        <taxon>Thiotrichales</taxon>
        <taxon>Piscirickettsiaceae</taxon>
        <taxon>Hydrogenovibrio</taxon>
    </lineage>
</organism>
<dbReference type="Pfam" id="PF04333">
    <property type="entry name" value="MlaA"/>
    <property type="match status" value="1"/>
</dbReference>
<evidence type="ECO:0000313" key="4">
    <source>
        <dbReference type="Proteomes" id="UP000285478"/>
    </source>
</evidence>
<dbReference type="RefSeq" id="WP_128384099.1">
    <property type="nucleotide sequence ID" value="NZ_CP035033.1"/>
</dbReference>
<keyword evidence="3" id="KW-0449">Lipoprotein</keyword>
<dbReference type="EMBL" id="CP035033">
    <property type="protein sequence ID" value="QAB14249.1"/>
    <property type="molecule type" value="Genomic_DNA"/>
</dbReference>
<protein>
    <submittedName>
        <fullName evidence="3">VacJ family lipoprotein</fullName>
    </submittedName>
</protein>
<keyword evidence="2" id="KW-0732">Signal</keyword>
<dbReference type="PANTHER" id="PTHR30035">
    <property type="entry name" value="LIPOPROTEIN VACJ-RELATED"/>
    <property type="match status" value="1"/>
</dbReference>